<evidence type="ECO:0000256" key="6">
    <source>
        <dbReference type="ARBA" id="ARBA00023004"/>
    </source>
</evidence>
<protein>
    <recommendedName>
        <fullName evidence="9">2Fe-2S ferredoxin-type domain-containing protein</fullName>
    </recommendedName>
</protein>
<name>A0A368N821_9EURY</name>
<accession>A0A368N821</accession>
<dbReference type="PANTHER" id="PTHR43112">
    <property type="entry name" value="FERREDOXIN"/>
    <property type="match status" value="1"/>
</dbReference>
<dbReference type="InterPro" id="IPR006058">
    <property type="entry name" value="2Fe2S_fd_BS"/>
</dbReference>
<feature type="domain" description="2Fe-2S ferredoxin-type" evidence="9">
    <location>
        <begin position="117"/>
        <end position="207"/>
    </location>
</feature>
<dbReference type="InterPro" id="IPR001041">
    <property type="entry name" value="2Fe-2S_ferredoxin-type"/>
</dbReference>
<dbReference type="GO" id="GO:0046872">
    <property type="term" value="F:metal ion binding"/>
    <property type="evidence" value="ECO:0007669"/>
    <property type="project" value="UniProtKB-KW"/>
</dbReference>
<evidence type="ECO:0000313" key="11">
    <source>
        <dbReference type="Proteomes" id="UP000252189"/>
    </source>
</evidence>
<evidence type="ECO:0000256" key="1">
    <source>
        <dbReference type="ARBA" id="ARBA00007874"/>
    </source>
</evidence>
<organism evidence="10 11">
    <name type="scientific">Haloplanus salinus</name>
    <dbReference type="NCBI Taxonomy" id="1126245"/>
    <lineage>
        <taxon>Archaea</taxon>
        <taxon>Methanobacteriati</taxon>
        <taxon>Methanobacteriota</taxon>
        <taxon>Stenosarchaea group</taxon>
        <taxon>Halobacteria</taxon>
        <taxon>Halobacteriales</taxon>
        <taxon>Haloferacaceae</taxon>
        <taxon>Haloplanus</taxon>
    </lineage>
</organism>
<dbReference type="GO" id="GO:0051537">
    <property type="term" value="F:2 iron, 2 sulfur cluster binding"/>
    <property type="evidence" value="ECO:0007669"/>
    <property type="project" value="UniProtKB-KW"/>
</dbReference>
<keyword evidence="11" id="KW-1185">Reference proteome</keyword>
<comment type="caution">
    <text evidence="10">The sequence shown here is derived from an EMBL/GenBank/DDBJ whole genome shotgun (WGS) entry which is preliminary data.</text>
</comment>
<reference evidence="10 11" key="1">
    <citation type="submission" date="2018-07" db="EMBL/GenBank/DDBJ databases">
        <title>Genome sequences of Haloplanus salinus JCM 18368T.</title>
        <authorList>
            <person name="Kim Y.B."/>
            <person name="Roh S.W."/>
        </authorList>
    </citation>
    <scope>NUCLEOTIDE SEQUENCE [LARGE SCALE GENOMIC DNA]</scope>
    <source>
        <strain evidence="10 11">JCM 18368</strain>
    </source>
</reference>
<keyword evidence="6" id="KW-0408">Iron</keyword>
<dbReference type="PROSITE" id="PS00197">
    <property type="entry name" value="2FE2S_FER_1"/>
    <property type="match status" value="1"/>
</dbReference>
<dbReference type="OrthoDB" id="195646at2157"/>
<dbReference type="NCBIfam" id="NF041393">
    <property type="entry name" value="Frdxn_Halo"/>
    <property type="match status" value="1"/>
</dbReference>
<dbReference type="AlphaFoldDB" id="A0A368N821"/>
<dbReference type="PANTHER" id="PTHR43112:SF3">
    <property type="entry name" value="FERREDOXIN-2, CHLOROPLASTIC"/>
    <property type="match status" value="1"/>
</dbReference>
<evidence type="ECO:0000256" key="5">
    <source>
        <dbReference type="ARBA" id="ARBA00022982"/>
    </source>
</evidence>
<keyword evidence="4" id="KW-0479">Metal-binding</keyword>
<dbReference type="Pfam" id="PF00111">
    <property type="entry name" value="Fer2"/>
    <property type="match status" value="1"/>
</dbReference>
<keyword evidence="2" id="KW-0813">Transport</keyword>
<evidence type="ECO:0000259" key="9">
    <source>
        <dbReference type="PROSITE" id="PS51085"/>
    </source>
</evidence>
<evidence type="ECO:0000256" key="3">
    <source>
        <dbReference type="ARBA" id="ARBA00022714"/>
    </source>
</evidence>
<dbReference type="CDD" id="cd00207">
    <property type="entry name" value="fer2"/>
    <property type="match status" value="1"/>
</dbReference>
<dbReference type="PROSITE" id="PS51085">
    <property type="entry name" value="2FE2S_FER_2"/>
    <property type="match status" value="1"/>
</dbReference>
<dbReference type="SUPFAM" id="SSF54292">
    <property type="entry name" value="2Fe-2S ferredoxin-like"/>
    <property type="match status" value="1"/>
</dbReference>
<dbReference type="RefSeq" id="WP_114447821.1">
    <property type="nucleotide sequence ID" value="NZ_QPHM01000001.1"/>
</dbReference>
<evidence type="ECO:0000313" key="10">
    <source>
        <dbReference type="EMBL" id="RCU46270.1"/>
    </source>
</evidence>
<evidence type="ECO:0000256" key="8">
    <source>
        <dbReference type="ARBA" id="ARBA00034078"/>
    </source>
</evidence>
<evidence type="ECO:0000256" key="4">
    <source>
        <dbReference type="ARBA" id="ARBA00022723"/>
    </source>
</evidence>
<dbReference type="EMBL" id="QPHM01000001">
    <property type="protein sequence ID" value="RCU46270.1"/>
    <property type="molecule type" value="Genomic_DNA"/>
</dbReference>
<keyword evidence="5" id="KW-0249">Electron transport</keyword>
<dbReference type="InterPro" id="IPR036010">
    <property type="entry name" value="2Fe-2S_ferredoxin-like_sf"/>
</dbReference>
<dbReference type="InterPro" id="IPR012675">
    <property type="entry name" value="Beta-grasp_dom_sf"/>
</dbReference>
<gene>
    <name evidence="10" type="ORF">DU504_02485</name>
</gene>
<evidence type="ECO:0000256" key="7">
    <source>
        <dbReference type="ARBA" id="ARBA00023014"/>
    </source>
</evidence>
<proteinExistence type="inferred from homology"/>
<keyword evidence="3" id="KW-0001">2Fe-2S</keyword>
<evidence type="ECO:0000256" key="2">
    <source>
        <dbReference type="ARBA" id="ARBA00022448"/>
    </source>
</evidence>
<keyword evidence="7" id="KW-0411">Iron-sulfur</keyword>
<comment type="similarity">
    <text evidence="1">Belongs to the 2Fe2S plant-type ferredoxin family.</text>
</comment>
<dbReference type="InterPro" id="IPR053441">
    <property type="entry name" value="2Fe2S_Ferredoxin"/>
</dbReference>
<dbReference type="Proteomes" id="UP000252189">
    <property type="component" value="Unassembled WGS sequence"/>
</dbReference>
<comment type="cofactor">
    <cofactor evidence="8">
        <name>[2Fe-2S] cluster</name>
        <dbReference type="ChEBI" id="CHEBI:190135"/>
    </cofactor>
</comment>
<sequence>MEPTDPDPERLRKLLGDATGRETIQQLMALIPVANGTAPETVAKWYGFETETVREWLDEFGRDASGAFDHAERFGKAGRRVTPTGQEGHSHVEYLDYEVIAEHGWELGDSNLFEKARTADLEAPAYGGLTVEGGDSVLEAVEAAGLDWPHACRGGACSNCAVIVKHGEISMPGDQILPGEAVGRGARLACVGTPVTDHVEVVYNVDELDFLEEYRLPSRSESTA</sequence>
<dbReference type="Gene3D" id="3.10.20.30">
    <property type="match status" value="1"/>
</dbReference>